<dbReference type="Proteomes" id="UP000192132">
    <property type="component" value="Unassembled WGS sequence"/>
</dbReference>
<dbReference type="Gene3D" id="2.130.10.10">
    <property type="entry name" value="YVTN repeat-like/Quinoprotein amine dehydrogenase"/>
    <property type="match status" value="1"/>
</dbReference>
<dbReference type="RefSeq" id="WP_076879377.1">
    <property type="nucleotide sequence ID" value="NZ_MLCN01000059.1"/>
</dbReference>
<gene>
    <name evidence="1" type="ORF">BKE30_14890</name>
</gene>
<dbReference type="OrthoDB" id="414967at2"/>
<organism evidence="1 2">
    <name type="scientific">Alkanindiges hydrocarboniclasticus</name>
    <dbReference type="NCBI Taxonomy" id="1907941"/>
    <lineage>
        <taxon>Bacteria</taxon>
        <taxon>Pseudomonadati</taxon>
        <taxon>Pseudomonadota</taxon>
        <taxon>Gammaproteobacteria</taxon>
        <taxon>Moraxellales</taxon>
        <taxon>Moraxellaceae</taxon>
        <taxon>Alkanindiges</taxon>
    </lineage>
</organism>
<accession>A0A1S8CS52</accession>
<protein>
    <recommendedName>
        <fullName evidence="3">WD40 repeat domain-containing protein</fullName>
    </recommendedName>
</protein>
<sequence length="318" mass="35405">MSLLNIVENFAVTSICFSPDGERLATAGYSTTELNIWQLGQNPQKIVILDLADTQNPVNSISWSQNYLSAIANTAQEIFIFDQQFNKIKTLTKGISREILVNQFNHNGRELLVATRRPLNQTLKKQGLTAVPDIVIYTTPNWNSQAFESGFYIFGASWLSDLVVVAGNDRANEHHFSVAVFNPATGQQHKISLGAPADEARLAVFKDKHKIGVTFKVNNDSAGTFESHFYVLHYNKDTGNFQVLHSATLSSPDQFVNVAFTTDYTILDTYINGQSRAESLDALGNMQHEQTFQYPTTFGLATYDAITAIGTDHYVVFF</sequence>
<evidence type="ECO:0000313" key="1">
    <source>
        <dbReference type="EMBL" id="ONG37266.1"/>
    </source>
</evidence>
<dbReference type="STRING" id="1907941.BKE30_14890"/>
<dbReference type="AlphaFoldDB" id="A0A1S8CS52"/>
<proteinExistence type="predicted"/>
<comment type="caution">
    <text evidence="1">The sequence shown here is derived from an EMBL/GenBank/DDBJ whole genome shotgun (WGS) entry which is preliminary data.</text>
</comment>
<keyword evidence="2" id="KW-1185">Reference proteome</keyword>
<dbReference type="SUPFAM" id="SSF82171">
    <property type="entry name" value="DPP6 N-terminal domain-like"/>
    <property type="match status" value="1"/>
</dbReference>
<evidence type="ECO:0008006" key="3">
    <source>
        <dbReference type="Google" id="ProtNLM"/>
    </source>
</evidence>
<dbReference type="EMBL" id="MLCN01000059">
    <property type="protein sequence ID" value="ONG37266.1"/>
    <property type="molecule type" value="Genomic_DNA"/>
</dbReference>
<reference evidence="1 2" key="1">
    <citation type="submission" date="2016-10" db="EMBL/GenBank/DDBJ databases">
        <title>Draft Genome sequence of Alkanindiges sp. strain H1.</title>
        <authorList>
            <person name="Subhash Y."/>
            <person name="Lee S."/>
        </authorList>
    </citation>
    <scope>NUCLEOTIDE SEQUENCE [LARGE SCALE GENOMIC DNA]</scope>
    <source>
        <strain evidence="1 2">H1</strain>
    </source>
</reference>
<dbReference type="InterPro" id="IPR015943">
    <property type="entry name" value="WD40/YVTN_repeat-like_dom_sf"/>
</dbReference>
<evidence type="ECO:0000313" key="2">
    <source>
        <dbReference type="Proteomes" id="UP000192132"/>
    </source>
</evidence>
<name>A0A1S8CS52_9GAMM</name>